<keyword evidence="1" id="KW-1133">Transmembrane helix</keyword>
<comment type="caution">
    <text evidence="2">The sequence shown here is derived from an EMBL/GenBank/DDBJ whole genome shotgun (WGS) entry which is preliminary data.</text>
</comment>
<proteinExistence type="predicted"/>
<evidence type="ECO:0000313" key="3">
    <source>
        <dbReference type="Proteomes" id="UP000664466"/>
    </source>
</evidence>
<sequence>MNNEVTKAESELAETSVAENKLKVGEVAAASGAVVSAGGIAAGIAGACATGGCAIMSAGSFVGGSAAAGPVVMAGAPAYLGAKAINHYAFKDEITLEPEEAQAREAARKATNIGALVGVGATAAITVSNGFRTAAVMTKLAAIGGMLGGSAVTGGVMLALIPIATAGIVGAGVYYAKKKLTQPAPLAAA</sequence>
<evidence type="ECO:0000256" key="1">
    <source>
        <dbReference type="SAM" id="Phobius"/>
    </source>
</evidence>
<organism evidence="2 3">
    <name type="scientific">Thiothrix fructosivorans</name>
    <dbReference type="NCBI Taxonomy" id="111770"/>
    <lineage>
        <taxon>Bacteria</taxon>
        <taxon>Pseudomonadati</taxon>
        <taxon>Pseudomonadota</taxon>
        <taxon>Gammaproteobacteria</taxon>
        <taxon>Thiotrichales</taxon>
        <taxon>Thiotrichaceae</taxon>
        <taxon>Thiothrix</taxon>
    </lineage>
</organism>
<accession>A0ABS3IQC9</accession>
<feature type="transmembrane region" description="Helical" evidence="1">
    <location>
        <begin position="113"/>
        <end position="131"/>
    </location>
</feature>
<keyword evidence="3" id="KW-1185">Reference proteome</keyword>
<keyword evidence="1" id="KW-0812">Transmembrane</keyword>
<gene>
    <name evidence="2" type="ORF">J1836_20235</name>
</gene>
<dbReference type="EMBL" id="JAFMPM010000008">
    <property type="protein sequence ID" value="MBO0615230.1"/>
    <property type="molecule type" value="Genomic_DNA"/>
</dbReference>
<evidence type="ECO:0000313" key="2">
    <source>
        <dbReference type="EMBL" id="MBO0615230.1"/>
    </source>
</evidence>
<name>A0ABS3IQC9_9GAMM</name>
<keyword evidence="1" id="KW-0472">Membrane</keyword>
<protein>
    <submittedName>
        <fullName evidence="2">Uncharacterized protein</fullName>
    </submittedName>
</protein>
<reference evidence="2 3" key="1">
    <citation type="submission" date="2021-03" db="EMBL/GenBank/DDBJ databases">
        <title>Draft genome and methylome analysis of Thiotrix fructosivoruns ATCC 49748.</title>
        <authorList>
            <person name="Fomenkov A."/>
            <person name="Grabovich M.Y."/>
            <person name="Roberts R.J."/>
        </authorList>
    </citation>
    <scope>NUCLEOTIDE SEQUENCE [LARGE SCALE GENOMIC DNA]</scope>
    <source>
        <strain evidence="2 3">ATCC 49748</strain>
    </source>
</reference>
<feature type="transmembrane region" description="Helical" evidence="1">
    <location>
        <begin position="151"/>
        <end position="176"/>
    </location>
</feature>
<dbReference type="Proteomes" id="UP000664466">
    <property type="component" value="Unassembled WGS sequence"/>
</dbReference>